<evidence type="ECO:0000256" key="5">
    <source>
        <dbReference type="RuleBase" id="RU362132"/>
    </source>
</evidence>
<keyword evidence="9" id="KW-0456">Lyase</keyword>
<dbReference type="InterPro" id="IPR029061">
    <property type="entry name" value="THDP-binding"/>
</dbReference>
<sequence>MKSVAQTLVDWLKLEGVEVIFGIPGVHTIELYRALAGSGIRHVTPRHEASAGFMADGYARVSGRFGVALVITGPGVTNILTPMAQARADSVPILVISGVNRRDTLGKGLGYLHELPDQRAVTRVLGPALHLEDPHALPGLLAHAGRALTTGRGGPVHLEIPLDLMAAKSPPATALAMPVVTPSDPAKARARLRQSKRPLILAGGGCAKAGPQLQALAEALGAPVVLTANARGLMHAHPLAVPASPSLGPIRELIRGADQLLVVGSELGPTDYDMYATGQMPDLSGMIRIDIDGAQLARHFAALTLQGDAATILPRLHPLAAAPDGAERAAAARQAAFAALEPDYQDETRLLQALRDAVPEAIFVGDSTQIAYAGNLYYSHDRVGGWFNAATGYGALGYGIGAAVGAALAAPGTRVICLTGDGGLMFHPGELRTARDEGLDVTFVVFNNEGYGEIALAMKEAGAEVIGCTPTAPDMEALATAMGLPFARGTDADLPALVASGKGPRLIEITRKNVKDL</sequence>
<dbReference type="InterPro" id="IPR029035">
    <property type="entry name" value="DHS-like_NAD/FAD-binding_dom"/>
</dbReference>
<dbReference type="RefSeq" id="WP_264506376.1">
    <property type="nucleotide sequence ID" value="NZ_JAPDFL010000001.1"/>
</dbReference>
<dbReference type="CDD" id="cd07035">
    <property type="entry name" value="TPP_PYR_POX_like"/>
    <property type="match status" value="1"/>
</dbReference>
<comment type="cofactor">
    <cofactor evidence="1">
        <name>thiamine diphosphate</name>
        <dbReference type="ChEBI" id="CHEBI:58937"/>
    </cofactor>
</comment>
<keyword evidence="3" id="KW-0808">Transferase</keyword>
<evidence type="ECO:0000256" key="3">
    <source>
        <dbReference type="ARBA" id="ARBA00022679"/>
    </source>
</evidence>
<dbReference type="SUPFAM" id="SSF52518">
    <property type="entry name" value="Thiamin diphosphate-binding fold (THDP-binding)"/>
    <property type="match status" value="2"/>
</dbReference>
<dbReference type="InterPro" id="IPR012000">
    <property type="entry name" value="Thiamin_PyroP_enz_cen_dom"/>
</dbReference>
<evidence type="ECO:0000313" key="9">
    <source>
        <dbReference type="EMBL" id="MCW1933471.1"/>
    </source>
</evidence>
<comment type="similarity">
    <text evidence="2 5">Belongs to the TPP enzyme family.</text>
</comment>
<evidence type="ECO:0000256" key="1">
    <source>
        <dbReference type="ARBA" id="ARBA00001964"/>
    </source>
</evidence>
<dbReference type="NCBIfam" id="NF005712">
    <property type="entry name" value="PRK07524.1"/>
    <property type="match status" value="1"/>
</dbReference>
<dbReference type="PROSITE" id="PS00187">
    <property type="entry name" value="TPP_ENZYMES"/>
    <property type="match status" value="1"/>
</dbReference>
<evidence type="ECO:0000256" key="4">
    <source>
        <dbReference type="ARBA" id="ARBA00023052"/>
    </source>
</evidence>
<dbReference type="SUPFAM" id="SSF52467">
    <property type="entry name" value="DHS-like NAD/FAD-binding domain"/>
    <property type="match status" value="1"/>
</dbReference>
<evidence type="ECO:0000259" key="8">
    <source>
        <dbReference type="Pfam" id="PF02776"/>
    </source>
</evidence>
<feature type="domain" description="Thiamine pyrophosphate enzyme central" evidence="6">
    <location>
        <begin position="187"/>
        <end position="316"/>
    </location>
</feature>
<keyword evidence="4 5" id="KW-0786">Thiamine pyrophosphate</keyword>
<dbReference type="Proteomes" id="UP001208938">
    <property type="component" value="Unassembled WGS sequence"/>
</dbReference>
<proteinExistence type="inferred from homology"/>
<dbReference type="InterPro" id="IPR011766">
    <property type="entry name" value="TPP_enzyme_TPP-bd"/>
</dbReference>
<gene>
    <name evidence="9" type="ORF">OKW52_14695</name>
</gene>
<dbReference type="PANTHER" id="PTHR18968:SF13">
    <property type="entry name" value="ACETOLACTATE SYNTHASE CATALYTIC SUBUNIT, MITOCHONDRIAL"/>
    <property type="match status" value="1"/>
</dbReference>
<dbReference type="EC" id="4.1.1.75" evidence="9"/>
<keyword evidence="10" id="KW-1185">Reference proteome</keyword>
<feature type="domain" description="Thiamine pyrophosphate enzyme N-terminal TPP-binding" evidence="8">
    <location>
        <begin position="3"/>
        <end position="118"/>
    </location>
</feature>
<protein>
    <submittedName>
        <fullName evidence="9">5-guanidino-2-oxopentanoate decarboxylase</fullName>
        <ecNumber evidence="9">4.1.1.75</ecNumber>
    </submittedName>
</protein>
<dbReference type="CDD" id="cd00568">
    <property type="entry name" value="TPP_enzymes"/>
    <property type="match status" value="1"/>
</dbReference>
<dbReference type="Pfam" id="PF00205">
    <property type="entry name" value="TPP_enzyme_M"/>
    <property type="match status" value="1"/>
</dbReference>
<dbReference type="PANTHER" id="PTHR18968">
    <property type="entry name" value="THIAMINE PYROPHOSPHATE ENZYMES"/>
    <property type="match status" value="1"/>
</dbReference>
<feature type="domain" description="Thiamine pyrophosphate enzyme TPP-binding" evidence="7">
    <location>
        <begin position="369"/>
        <end position="508"/>
    </location>
</feature>
<accession>A0ABT3H108</accession>
<evidence type="ECO:0000256" key="2">
    <source>
        <dbReference type="ARBA" id="ARBA00007812"/>
    </source>
</evidence>
<dbReference type="InterPro" id="IPR012001">
    <property type="entry name" value="Thiamin_PyroP_enz_TPP-bd_dom"/>
</dbReference>
<evidence type="ECO:0000259" key="6">
    <source>
        <dbReference type="Pfam" id="PF00205"/>
    </source>
</evidence>
<dbReference type="Gene3D" id="3.40.50.970">
    <property type="match status" value="2"/>
</dbReference>
<dbReference type="EMBL" id="JAPDFL010000001">
    <property type="protein sequence ID" value="MCW1933471.1"/>
    <property type="molecule type" value="Genomic_DNA"/>
</dbReference>
<dbReference type="GO" id="GO:0047435">
    <property type="term" value="F:5-guanidino-2-oxopentanoate decarboxylase activity"/>
    <property type="evidence" value="ECO:0007669"/>
    <property type="project" value="UniProtKB-EC"/>
</dbReference>
<dbReference type="Pfam" id="PF02775">
    <property type="entry name" value="TPP_enzyme_C"/>
    <property type="match status" value="1"/>
</dbReference>
<dbReference type="InterPro" id="IPR045229">
    <property type="entry name" value="TPP_enz"/>
</dbReference>
<organism evidence="9 10">
    <name type="scientific">Pararhodobacter zhoushanensis</name>
    <dbReference type="NCBI Taxonomy" id="2479545"/>
    <lineage>
        <taxon>Bacteria</taxon>
        <taxon>Pseudomonadati</taxon>
        <taxon>Pseudomonadota</taxon>
        <taxon>Alphaproteobacteria</taxon>
        <taxon>Rhodobacterales</taxon>
        <taxon>Paracoccaceae</taxon>
        <taxon>Pararhodobacter</taxon>
    </lineage>
</organism>
<dbReference type="Pfam" id="PF02776">
    <property type="entry name" value="TPP_enzyme_N"/>
    <property type="match status" value="1"/>
</dbReference>
<name>A0ABT3H108_9RHOB</name>
<reference evidence="9 10" key="1">
    <citation type="submission" date="2022-10" db="EMBL/GenBank/DDBJ databases">
        <title>Pararhodobacter sp. nov., isolated from marine algae.</title>
        <authorList>
            <person name="Choi B.J."/>
            <person name="Kim J.M."/>
            <person name="Lee J.K."/>
            <person name="Choi D.G."/>
            <person name="Jeon C.O."/>
        </authorList>
    </citation>
    <scope>NUCLEOTIDE SEQUENCE [LARGE SCALE GENOMIC DNA]</scope>
    <source>
        <strain evidence="9 10">ZQ420</strain>
    </source>
</reference>
<comment type="caution">
    <text evidence="9">The sequence shown here is derived from an EMBL/GenBank/DDBJ whole genome shotgun (WGS) entry which is preliminary data.</text>
</comment>
<dbReference type="Gene3D" id="3.40.50.1220">
    <property type="entry name" value="TPP-binding domain"/>
    <property type="match status" value="1"/>
</dbReference>
<evidence type="ECO:0000259" key="7">
    <source>
        <dbReference type="Pfam" id="PF02775"/>
    </source>
</evidence>
<dbReference type="InterPro" id="IPR000399">
    <property type="entry name" value="TPP-bd_CS"/>
</dbReference>
<evidence type="ECO:0000313" key="10">
    <source>
        <dbReference type="Proteomes" id="UP001208938"/>
    </source>
</evidence>